<sequence length="772" mass="88382">MNEEVEEFFPKYARSAIYQARTFEDFIRKVKIADNQGASDRTLLEAIVDELRKRIVLWFPELHNYGFHRPLVRNWEAVEQVLRYELPPELFADLQYSLLHGFYPRNVPKAPNGQDKSPPYTYHGLGKDEIRLLVLHPAKDTTKTILCTLCHEKLTPNVYEALSYVWGDPMTLRRIKVNHTDMLVTENLEEALRALRDVTEPRVLWVDALCINQQNSKEKSIQIQMMAKIYSLARQVVVWVGTASDSSAVALSLLSDLGSSLREDALDHNNPDPRPRDMSSQTAGHAPHIAARRQDICDKWSSFFRDRSNQRFLEALRIFFQRPWWRRIWIFQELVLAKAAILVCGRTIMPWDDFHRAVGVAAVFCMDEAKLILDEKGLYHQWGQRVKLLKDIQALVWPVGMMQVYRQKRASNAVISLEALLHNTVKYQATDARDKVYAVLGLVNDDPGISSAMTPVYDISTDSLYRKVAMYVIKHRGDLAILEHGDSNFGRCCKNGVLCLESWVLDFSDKADDRPIDRDAIMPEVDDMRDIYITIVEGNRPGPMIFERQFQAGTIGDKTSPLAVSFSDDLRTLTVTGIEIDSISDILPICLPRLAEVEQCLRYWHKDFHDRMANRPKSSPYPPDTDTNDMFWRIVLANRWHTRDTAIMRPINSSKLDGYGRFPPQTIEEQDRFFKEIAKQVAYRTVLCAARKMFWTSKGYVGLGPTYLAKGDIVAVLLGANVPMCLRMGEGVQGECRVVGDCYIHSDVMHGKAVLAQQKGEGGYELKQYKLQ</sequence>
<dbReference type="InterPro" id="IPR052895">
    <property type="entry name" value="HetReg/Transcr_Mod"/>
</dbReference>
<comment type="caution">
    <text evidence="3">The sequence shown here is derived from an EMBL/GenBank/DDBJ whole genome shotgun (WGS) entry which is preliminary data.</text>
</comment>
<evidence type="ECO:0000259" key="2">
    <source>
        <dbReference type="Pfam" id="PF06985"/>
    </source>
</evidence>
<dbReference type="PANTHER" id="PTHR24148">
    <property type="entry name" value="ANKYRIN REPEAT DOMAIN-CONTAINING PROTEIN 39 HOMOLOG-RELATED"/>
    <property type="match status" value="1"/>
</dbReference>
<proteinExistence type="predicted"/>
<dbReference type="OrthoDB" id="2157530at2759"/>
<evidence type="ECO:0000313" key="4">
    <source>
        <dbReference type="Proteomes" id="UP000813461"/>
    </source>
</evidence>
<feature type="compositionally biased region" description="Basic and acidic residues" evidence="1">
    <location>
        <begin position="264"/>
        <end position="277"/>
    </location>
</feature>
<accession>A0A8K0R3R1</accession>
<feature type="domain" description="Heterokaryon incompatibility" evidence="2">
    <location>
        <begin position="159"/>
        <end position="333"/>
    </location>
</feature>
<dbReference type="Pfam" id="PF26639">
    <property type="entry name" value="Het-6_barrel"/>
    <property type="match status" value="1"/>
</dbReference>
<reference evidence="3" key="1">
    <citation type="journal article" date="2021" name="Nat. Commun.">
        <title>Genetic determinants of endophytism in the Arabidopsis root mycobiome.</title>
        <authorList>
            <person name="Mesny F."/>
            <person name="Miyauchi S."/>
            <person name="Thiergart T."/>
            <person name="Pickel B."/>
            <person name="Atanasova L."/>
            <person name="Karlsson M."/>
            <person name="Huettel B."/>
            <person name="Barry K.W."/>
            <person name="Haridas S."/>
            <person name="Chen C."/>
            <person name="Bauer D."/>
            <person name="Andreopoulos W."/>
            <person name="Pangilinan J."/>
            <person name="LaButti K."/>
            <person name="Riley R."/>
            <person name="Lipzen A."/>
            <person name="Clum A."/>
            <person name="Drula E."/>
            <person name="Henrissat B."/>
            <person name="Kohler A."/>
            <person name="Grigoriev I.V."/>
            <person name="Martin F.M."/>
            <person name="Hacquard S."/>
        </authorList>
    </citation>
    <scope>NUCLEOTIDE SEQUENCE</scope>
    <source>
        <strain evidence="3">MPI-SDFR-AT-0120</strain>
    </source>
</reference>
<name>A0A8K0R3R1_9PLEO</name>
<dbReference type="InterPro" id="IPR010730">
    <property type="entry name" value="HET"/>
</dbReference>
<dbReference type="Pfam" id="PF06985">
    <property type="entry name" value="HET"/>
    <property type="match status" value="1"/>
</dbReference>
<dbReference type="AlphaFoldDB" id="A0A8K0R3R1"/>
<gene>
    <name evidence="3" type="ORF">FB567DRAFT_549397</name>
</gene>
<feature type="region of interest" description="Disordered" evidence="1">
    <location>
        <begin position="264"/>
        <end position="285"/>
    </location>
</feature>
<keyword evidence="4" id="KW-1185">Reference proteome</keyword>
<evidence type="ECO:0000256" key="1">
    <source>
        <dbReference type="SAM" id="MobiDB-lite"/>
    </source>
</evidence>
<dbReference type="EMBL" id="JAGMVJ010000010">
    <property type="protein sequence ID" value="KAH7086972.1"/>
    <property type="molecule type" value="Genomic_DNA"/>
</dbReference>
<evidence type="ECO:0000313" key="3">
    <source>
        <dbReference type="EMBL" id="KAH7086972.1"/>
    </source>
</evidence>
<dbReference type="PANTHER" id="PTHR24148:SF73">
    <property type="entry name" value="HET DOMAIN PROTEIN (AFU_ORTHOLOGUE AFUA_8G01020)"/>
    <property type="match status" value="1"/>
</dbReference>
<dbReference type="Proteomes" id="UP000813461">
    <property type="component" value="Unassembled WGS sequence"/>
</dbReference>
<protein>
    <submittedName>
        <fullName evidence="3">Heterokaryon incompatibility protein-domain-containing protein</fullName>
    </submittedName>
</protein>
<organism evidence="3 4">
    <name type="scientific">Paraphoma chrysanthemicola</name>
    <dbReference type="NCBI Taxonomy" id="798071"/>
    <lineage>
        <taxon>Eukaryota</taxon>
        <taxon>Fungi</taxon>
        <taxon>Dikarya</taxon>
        <taxon>Ascomycota</taxon>
        <taxon>Pezizomycotina</taxon>
        <taxon>Dothideomycetes</taxon>
        <taxon>Pleosporomycetidae</taxon>
        <taxon>Pleosporales</taxon>
        <taxon>Pleosporineae</taxon>
        <taxon>Phaeosphaeriaceae</taxon>
        <taxon>Paraphoma</taxon>
    </lineage>
</organism>